<evidence type="ECO:0000313" key="2">
    <source>
        <dbReference type="Proteomes" id="UP000830401"/>
    </source>
</evidence>
<keyword evidence="2" id="KW-1185">Reference proteome</keyword>
<dbReference type="RefSeq" id="WP_245127728.1">
    <property type="nucleotide sequence ID" value="NZ_CP095070.1"/>
</dbReference>
<sequence>MSLVIEGYELNVLSVIDDNPANRDTVRGEIEDLGIDAYPLTGPFFSENEAFEAIYAHSQAVICDHHLSHHDYARFSGAKLVATCYDRHFPAVLVTRWTTDIIEDIRPIRHKIPALLTPRELTENVDHLEKVLRECMQEVFLGKFSKRRKPWQTLVRIDDIDISTKTVLLVIPAWDGNKGGNGIKIPMQSFDKSILHMVNPGVRFFAHVNLGAEKIEDVYIKDFQFRG</sequence>
<proteinExistence type="predicted"/>
<organism evidence="1 2">
    <name type="scientific">Hymenobacter volaticus</name>
    <dbReference type="NCBI Taxonomy" id="2932254"/>
    <lineage>
        <taxon>Bacteria</taxon>
        <taxon>Pseudomonadati</taxon>
        <taxon>Bacteroidota</taxon>
        <taxon>Cytophagia</taxon>
        <taxon>Cytophagales</taxon>
        <taxon>Hymenobacteraceae</taxon>
        <taxon>Hymenobacter</taxon>
    </lineage>
</organism>
<name>A0ABY4GI85_9BACT</name>
<gene>
    <name evidence="1" type="ORF">MUN86_30725</name>
</gene>
<dbReference type="EMBL" id="CP095070">
    <property type="protein sequence ID" value="UOQ69879.1"/>
    <property type="molecule type" value="Genomic_DNA"/>
</dbReference>
<evidence type="ECO:0000313" key="1">
    <source>
        <dbReference type="EMBL" id="UOQ69879.1"/>
    </source>
</evidence>
<protein>
    <recommendedName>
        <fullName evidence="3">Response regulator</fullName>
    </recommendedName>
</protein>
<reference evidence="1" key="1">
    <citation type="submission" date="2022-04" db="EMBL/GenBank/DDBJ databases">
        <title>Hymenobacter sp. isolated from the air.</title>
        <authorList>
            <person name="Won M."/>
            <person name="Lee C.-M."/>
            <person name="Woen H.-Y."/>
            <person name="Kwon S.-W."/>
        </authorList>
    </citation>
    <scope>NUCLEOTIDE SEQUENCE</scope>
    <source>
        <strain evidence="1">5420S-77</strain>
        <plasmid evidence="1">unnamed9</plasmid>
    </source>
</reference>
<keyword evidence="1" id="KW-0614">Plasmid</keyword>
<evidence type="ECO:0008006" key="3">
    <source>
        <dbReference type="Google" id="ProtNLM"/>
    </source>
</evidence>
<geneLocation type="plasmid" evidence="1 2">
    <name>unnamed9</name>
</geneLocation>
<dbReference type="Proteomes" id="UP000830401">
    <property type="component" value="Plasmid unnamed9"/>
</dbReference>
<accession>A0ABY4GI85</accession>